<dbReference type="RefSeq" id="WP_204067372.1">
    <property type="nucleotide sequence ID" value="NZ_BOOJ01000052.1"/>
</dbReference>
<dbReference type="Proteomes" id="UP000619788">
    <property type="component" value="Unassembled WGS sequence"/>
</dbReference>
<reference evidence="1 2" key="1">
    <citation type="submission" date="2021-01" db="EMBL/GenBank/DDBJ databases">
        <title>Whole genome shotgun sequence of Planobispora siamensis NBRC 107568.</title>
        <authorList>
            <person name="Komaki H."/>
            <person name="Tamura T."/>
        </authorList>
    </citation>
    <scope>NUCLEOTIDE SEQUENCE [LARGE SCALE GENOMIC DNA]</scope>
    <source>
        <strain evidence="1 2">NBRC 107568</strain>
    </source>
</reference>
<evidence type="ECO:0000313" key="2">
    <source>
        <dbReference type="Proteomes" id="UP000619788"/>
    </source>
</evidence>
<name>A0A8J3SJ65_9ACTN</name>
<comment type="caution">
    <text evidence="1">The sequence shown here is derived from an EMBL/GenBank/DDBJ whole genome shotgun (WGS) entry which is preliminary data.</text>
</comment>
<evidence type="ECO:0000313" key="1">
    <source>
        <dbReference type="EMBL" id="GIH95272.1"/>
    </source>
</evidence>
<protein>
    <submittedName>
        <fullName evidence="1">Uncharacterized protein</fullName>
    </submittedName>
</protein>
<accession>A0A8J3SJ65</accession>
<gene>
    <name evidence="1" type="ORF">Psi01_59020</name>
</gene>
<proteinExistence type="predicted"/>
<dbReference type="EMBL" id="BOOJ01000052">
    <property type="protein sequence ID" value="GIH95272.1"/>
    <property type="molecule type" value="Genomic_DNA"/>
</dbReference>
<keyword evidence="2" id="KW-1185">Reference proteome</keyword>
<sequence length="219" mass="23429">MTDNDRPSVDIGAELRAIHDMIDAALYDEHANRQIALEQAQAAIGDLHLRAFGEDLAGDEQAYEVRPSMSGIYSGHGGFLAEKTPGRGKSVPVAIALAQPRLGDLADGTRVVLHGMVVKTVERDDVDGIHLTVTLLHSDAMVTAIVPPILYPSACLLLVDGQRLAVHGRVDSREGPLGLRVDKLERVPVSIFNRLRCDVIDDAQVPGVVTDGPPDPGGR</sequence>
<dbReference type="AlphaFoldDB" id="A0A8J3SJ65"/>
<organism evidence="1 2">
    <name type="scientific">Planobispora siamensis</name>
    <dbReference type="NCBI Taxonomy" id="936338"/>
    <lineage>
        <taxon>Bacteria</taxon>
        <taxon>Bacillati</taxon>
        <taxon>Actinomycetota</taxon>
        <taxon>Actinomycetes</taxon>
        <taxon>Streptosporangiales</taxon>
        <taxon>Streptosporangiaceae</taxon>
        <taxon>Planobispora</taxon>
    </lineage>
</organism>